<accession>A0ABT4ADN9</accession>
<evidence type="ECO:0000256" key="1">
    <source>
        <dbReference type="ARBA" id="ARBA00022679"/>
    </source>
</evidence>
<dbReference type="SMART" id="SM00028">
    <property type="entry name" value="TPR"/>
    <property type="match status" value="8"/>
</dbReference>
<dbReference type="InterPro" id="IPR008271">
    <property type="entry name" value="Ser/Thr_kinase_AS"/>
</dbReference>
<dbReference type="Pfam" id="PF00069">
    <property type="entry name" value="Pkinase"/>
    <property type="match status" value="1"/>
</dbReference>
<feature type="repeat" description="TPR" evidence="5">
    <location>
        <begin position="768"/>
        <end position="801"/>
    </location>
</feature>
<dbReference type="CDD" id="cd14014">
    <property type="entry name" value="STKc_PknB_like"/>
    <property type="match status" value="1"/>
</dbReference>
<feature type="region of interest" description="Disordered" evidence="7">
    <location>
        <begin position="214"/>
        <end position="238"/>
    </location>
</feature>
<reference evidence="9 10" key="1">
    <citation type="submission" date="2022-11" db="EMBL/GenBank/DDBJ databases">
        <title>Minimal conservation of predation-associated metabolite biosynthetic gene clusters underscores biosynthetic potential of Myxococcota including descriptions for ten novel species: Archangium lansinium sp. nov., Myxococcus landrumus sp. nov., Nannocystis bai.</title>
        <authorList>
            <person name="Ahearne A."/>
            <person name="Stevens C."/>
            <person name="Phillips K."/>
        </authorList>
    </citation>
    <scope>NUCLEOTIDE SEQUENCE [LARGE SCALE GENOMIC DNA]</scope>
    <source>
        <strain evidence="9 10">MIWBW</strain>
    </source>
</reference>
<dbReference type="SUPFAM" id="SSF48452">
    <property type="entry name" value="TPR-like"/>
    <property type="match status" value="2"/>
</dbReference>
<evidence type="ECO:0000256" key="2">
    <source>
        <dbReference type="ARBA" id="ARBA00022741"/>
    </source>
</evidence>
<keyword evidence="10" id="KW-1185">Reference proteome</keyword>
<keyword evidence="5" id="KW-0802">TPR repeat</keyword>
<dbReference type="InterPro" id="IPR000719">
    <property type="entry name" value="Prot_kinase_dom"/>
</dbReference>
<feature type="binding site" evidence="6">
    <location>
        <position position="101"/>
    </location>
    <ligand>
        <name>ATP</name>
        <dbReference type="ChEBI" id="CHEBI:30616"/>
    </ligand>
</feature>
<dbReference type="PROSITE" id="PS00108">
    <property type="entry name" value="PROTEIN_KINASE_ST"/>
    <property type="match status" value="1"/>
</dbReference>
<proteinExistence type="predicted"/>
<dbReference type="Proteomes" id="UP001207654">
    <property type="component" value="Unassembled WGS sequence"/>
</dbReference>
<evidence type="ECO:0000259" key="8">
    <source>
        <dbReference type="PROSITE" id="PS50011"/>
    </source>
</evidence>
<name>A0ABT4ADN9_9BACT</name>
<dbReference type="RefSeq" id="WP_267538489.1">
    <property type="nucleotide sequence ID" value="NZ_JAPNKA010000001.1"/>
</dbReference>
<keyword evidence="3" id="KW-0418">Kinase</keyword>
<evidence type="ECO:0000256" key="4">
    <source>
        <dbReference type="ARBA" id="ARBA00022840"/>
    </source>
</evidence>
<evidence type="ECO:0000256" key="3">
    <source>
        <dbReference type="ARBA" id="ARBA00022777"/>
    </source>
</evidence>
<dbReference type="Pfam" id="PF13424">
    <property type="entry name" value="TPR_12"/>
    <property type="match status" value="3"/>
</dbReference>
<dbReference type="Gene3D" id="1.25.40.10">
    <property type="entry name" value="Tetratricopeptide repeat domain"/>
    <property type="match status" value="2"/>
</dbReference>
<dbReference type="InterPro" id="IPR017441">
    <property type="entry name" value="Protein_kinase_ATP_BS"/>
</dbReference>
<dbReference type="InterPro" id="IPR011009">
    <property type="entry name" value="Kinase-like_dom_sf"/>
</dbReference>
<dbReference type="SUPFAM" id="SSF56112">
    <property type="entry name" value="Protein kinase-like (PK-like)"/>
    <property type="match status" value="1"/>
</dbReference>
<dbReference type="PANTHER" id="PTHR43289">
    <property type="entry name" value="MITOGEN-ACTIVATED PROTEIN KINASE KINASE KINASE 20-RELATED"/>
    <property type="match status" value="1"/>
</dbReference>
<feature type="domain" description="Protein kinase" evidence="8">
    <location>
        <begin position="72"/>
        <end position="356"/>
    </location>
</feature>
<dbReference type="PROSITE" id="PS50005">
    <property type="entry name" value="TPR"/>
    <property type="match status" value="1"/>
</dbReference>
<dbReference type="PANTHER" id="PTHR43289:SF6">
    <property type="entry name" value="SERINE_THREONINE-PROTEIN KINASE NEKL-3"/>
    <property type="match status" value="1"/>
</dbReference>
<dbReference type="InterPro" id="IPR011990">
    <property type="entry name" value="TPR-like_helical_dom_sf"/>
</dbReference>
<evidence type="ECO:0000256" key="6">
    <source>
        <dbReference type="PROSITE-ProRule" id="PRU10141"/>
    </source>
</evidence>
<dbReference type="InterPro" id="IPR019734">
    <property type="entry name" value="TPR_rpt"/>
</dbReference>
<protein>
    <submittedName>
        <fullName evidence="9">Tetratricopeptide repeat protein</fullName>
    </submittedName>
</protein>
<evidence type="ECO:0000256" key="5">
    <source>
        <dbReference type="PROSITE-ProRule" id="PRU00339"/>
    </source>
</evidence>
<dbReference type="PROSITE" id="PS50011">
    <property type="entry name" value="PROTEIN_KINASE_DOM"/>
    <property type="match status" value="1"/>
</dbReference>
<keyword evidence="4 6" id="KW-0067">ATP-binding</keyword>
<sequence length="1044" mass="114137">MGCPDETTLSDFLVGLLPEARRQEVLAHVEGCTSCQLALAAGRDSTPSAGVPNVPASGGIESLARGSTLSRYVVLERLGAGAMGVVYAAYDPELDRQVALKLLRPDGRHVEELRLRLLREAQALARLSHPHVVAVHDVGVCGDGIFLALELVDGTTLAEWLKEPRPWREVLRVFLDAGQGLAAAHAAGLVHRDFKPANVLVGRDGRARVTDFGLARPVSRGGSPPEAPSTLSPSQAEDSLGLLTRTGALLGTPAYMAPEQLEGRGADALSDQFSFCVALYEALHGVRPFEGVSLESLGRAAKEGRVRAPGRDTKVPSRVRNAVLRGLRPRPEDRFPSMEALLEALALRPSRVRTWVSVSAATACLVGVAMGYVVAHRREVRCSQEVQKLDAAWGPERRDRVRAAFLSTNKPYATDAWEKLSTALDAHASLWRSLRTEACLSAGESTSSPAWQTSACLDARLWQFAAVTEVLEKADAQTVQNVPQLVASLEGLAGCRDSPATYTRPQPPEVLRPRVDAARRRLAEARARMEAGRHAEGIEMTSALLQEIDALDYRPLDAEVLVLHGQLHGHAGKAKEAEDILYRALWAAEAGRDDETVARVWVLLVWIVGDQMARVGEADRLAQHARAVVERLGRERFPAIATDLHLRMGGVRLVQGKLDQADEELTQGLELSRKTYGPESLRTSYFFSSLGRVRSRQERPTEALALYRQAQELRESLWGSEHPALALSLSNIATQLLSLGRREEAVATWRRALLLLETSRSPDHASLAPPLNNLGVALREQGRLDEARQYLQRALAIFERSKGPDHPNTATALCALGMVSYDSQRLDEALGYHQQALERIQRTLGPDSPRAAAPLMYIGIVQHRMGHLDEARRHLQRAVQLWEKENGPDSATVNNGLRPLARLELTAGAPRKALAYCQRALKSDEQAQGAETPDIAFDLACIAEAHLALGDPTRAVPLLERARKVHARAPRDPLDEAWASFMLARALGEQEPAVELSRAVVLAEEARVQLTGLGTRARLELREVTDWQERHPAPSSVARKVETP</sequence>
<dbReference type="EMBL" id="JAPNKA010000001">
    <property type="protein sequence ID" value="MCY1079793.1"/>
    <property type="molecule type" value="Genomic_DNA"/>
</dbReference>
<comment type="caution">
    <text evidence="9">The sequence shown here is derived from an EMBL/GenBank/DDBJ whole genome shotgun (WGS) entry which is preliminary data.</text>
</comment>
<evidence type="ECO:0000313" key="10">
    <source>
        <dbReference type="Proteomes" id="UP001207654"/>
    </source>
</evidence>
<evidence type="ECO:0000256" key="7">
    <source>
        <dbReference type="SAM" id="MobiDB-lite"/>
    </source>
</evidence>
<dbReference type="Gene3D" id="1.10.510.10">
    <property type="entry name" value="Transferase(Phosphotransferase) domain 1"/>
    <property type="match status" value="1"/>
</dbReference>
<organism evidence="9 10">
    <name type="scientific">Archangium lansingense</name>
    <dbReference type="NCBI Taxonomy" id="2995310"/>
    <lineage>
        <taxon>Bacteria</taxon>
        <taxon>Pseudomonadati</taxon>
        <taxon>Myxococcota</taxon>
        <taxon>Myxococcia</taxon>
        <taxon>Myxococcales</taxon>
        <taxon>Cystobacterineae</taxon>
        <taxon>Archangiaceae</taxon>
        <taxon>Archangium</taxon>
    </lineage>
</organism>
<keyword evidence="1" id="KW-0808">Transferase</keyword>
<keyword evidence="2 6" id="KW-0547">Nucleotide-binding</keyword>
<evidence type="ECO:0000313" key="9">
    <source>
        <dbReference type="EMBL" id="MCY1079793.1"/>
    </source>
</evidence>
<dbReference type="PROSITE" id="PS00107">
    <property type="entry name" value="PROTEIN_KINASE_ATP"/>
    <property type="match status" value="1"/>
</dbReference>
<gene>
    <name evidence="9" type="ORF">OV287_35595</name>
</gene>
<dbReference type="Gene3D" id="3.30.200.20">
    <property type="entry name" value="Phosphorylase Kinase, domain 1"/>
    <property type="match status" value="1"/>
</dbReference>